<keyword evidence="3" id="KW-1185">Reference proteome</keyword>
<comment type="caution">
    <text evidence="2">The sequence shown here is derived from an EMBL/GenBank/DDBJ whole genome shotgun (WGS) entry which is preliminary data.</text>
</comment>
<evidence type="ECO:0000256" key="1">
    <source>
        <dbReference type="SAM" id="Phobius"/>
    </source>
</evidence>
<keyword evidence="1" id="KW-0472">Membrane</keyword>
<feature type="transmembrane region" description="Helical" evidence="1">
    <location>
        <begin position="7"/>
        <end position="25"/>
    </location>
</feature>
<keyword evidence="1" id="KW-0812">Transmembrane</keyword>
<feature type="transmembrane region" description="Helical" evidence="1">
    <location>
        <begin position="71"/>
        <end position="94"/>
    </location>
</feature>
<proteinExistence type="predicted"/>
<evidence type="ECO:0000313" key="2">
    <source>
        <dbReference type="EMBL" id="NKQ57797.1"/>
    </source>
</evidence>
<organism evidence="2 3">
    <name type="scientific">Amycolatopsis acididurans</name>
    <dbReference type="NCBI Taxonomy" id="2724524"/>
    <lineage>
        <taxon>Bacteria</taxon>
        <taxon>Bacillati</taxon>
        <taxon>Actinomycetota</taxon>
        <taxon>Actinomycetes</taxon>
        <taxon>Pseudonocardiales</taxon>
        <taxon>Pseudonocardiaceae</taxon>
        <taxon>Amycolatopsis</taxon>
    </lineage>
</organism>
<dbReference type="RefSeq" id="WP_168521005.1">
    <property type="nucleotide sequence ID" value="NZ_JAAXLS010000042.1"/>
</dbReference>
<reference evidence="2 3" key="1">
    <citation type="submission" date="2020-04" db="EMBL/GenBank/DDBJ databases">
        <title>Novel species.</title>
        <authorList>
            <person name="Teo W.F.A."/>
            <person name="Lipun K."/>
            <person name="Srisuk N."/>
            <person name="Duangmal K."/>
        </authorList>
    </citation>
    <scope>NUCLEOTIDE SEQUENCE [LARGE SCALE GENOMIC DNA]</scope>
    <source>
        <strain evidence="2 3">K13G38</strain>
    </source>
</reference>
<sequence>MRPGLVVLGWAAFNAVLASIMFAYGESLEFIGLYAAAVLITVVVGLVVIAASRPRSRRRIRTAAGSRSAGFLALAAILFALGFLFTHWISYLALFPLLAGGFSYRRERLPAGVVPARTGVRSTPVVPQEEHPAADRVARMVTAGALAARAFSALRPGRRRS</sequence>
<accession>A0ABX1JDC8</accession>
<protein>
    <recommendedName>
        <fullName evidence="4">MFS transporter</fullName>
    </recommendedName>
</protein>
<gene>
    <name evidence="2" type="ORF">HFP15_33545</name>
</gene>
<evidence type="ECO:0000313" key="3">
    <source>
        <dbReference type="Proteomes" id="UP000715441"/>
    </source>
</evidence>
<evidence type="ECO:0008006" key="4">
    <source>
        <dbReference type="Google" id="ProtNLM"/>
    </source>
</evidence>
<dbReference type="EMBL" id="JAAXLS010000042">
    <property type="protein sequence ID" value="NKQ57797.1"/>
    <property type="molecule type" value="Genomic_DNA"/>
</dbReference>
<dbReference type="Proteomes" id="UP000715441">
    <property type="component" value="Unassembled WGS sequence"/>
</dbReference>
<keyword evidence="1" id="KW-1133">Transmembrane helix</keyword>
<name>A0ABX1JDC8_9PSEU</name>
<feature type="transmembrane region" description="Helical" evidence="1">
    <location>
        <begin position="31"/>
        <end position="51"/>
    </location>
</feature>